<keyword evidence="3" id="KW-1185">Reference proteome</keyword>
<name>A0AAV3QKX4_LITER</name>
<gene>
    <name evidence="2" type="ORF">LIER_39663</name>
</gene>
<protein>
    <recommendedName>
        <fullName evidence="1">Reverse transcriptase domain-containing protein</fullName>
    </recommendedName>
</protein>
<sequence>MVPCLAFADDVLVFTRGSKSSLDKVMKFLDHYQTASGQVINRDKSSCILSNKATVARCSIVLKAIGFRKVSLPFTYLGIPIYKGKKQTIFFDDMMEKIKIKLASWSSNFLSYGGRITLLQSVLTAPPYTTCK</sequence>
<accession>A0AAV3QKX4</accession>
<dbReference type="PANTHER" id="PTHR33116">
    <property type="entry name" value="REVERSE TRANSCRIPTASE ZINC-BINDING DOMAIN-CONTAINING PROTEIN-RELATED-RELATED"/>
    <property type="match status" value="1"/>
</dbReference>
<dbReference type="EMBL" id="BAABME010021622">
    <property type="protein sequence ID" value="GAA0163798.1"/>
    <property type="molecule type" value="Genomic_DNA"/>
</dbReference>
<dbReference type="Proteomes" id="UP001454036">
    <property type="component" value="Unassembled WGS sequence"/>
</dbReference>
<dbReference type="InterPro" id="IPR000477">
    <property type="entry name" value="RT_dom"/>
</dbReference>
<dbReference type="AlphaFoldDB" id="A0AAV3QKX4"/>
<evidence type="ECO:0000259" key="1">
    <source>
        <dbReference type="PROSITE" id="PS50878"/>
    </source>
</evidence>
<organism evidence="2 3">
    <name type="scientific">Lithospermum erythrorhizon</name>
    <name type="common">Purple gromwell</name>
    <name type="synonym">Lithospermum officinale var. erythrorhizon</name>
    <dbReference type="NCBI Taxonomy" id="34254"/>
    <lineage>
        <taxon>Eukaryota</taxon>
        <taxon>Viridiplantae</taxon>
        <taxon>Streptophyta</taxon>
        <taxon>Embryophyta</taxon>
        <taxon>Tracheophyta</taxon>
        <taxon>Spermatophyta</taxon>
        <taxon>Magnoliopsida</taxon>
        <taxon>eudicotyledons</taxon>
        <taxon>Gunneridae</taxon>
        <taxon>Pentapetalae</taxon>
        <taxon>asterids</taxon>
        <taxon>lamiids</taxon>
        <taxon>Boraginales</taxon>
        <taxon>Boraginaceae</taxon>
        <taxon>Boraginoideae</taxon>
        <taxon>Lithospermeae</taxon>
        <taxon>Lithospermum</taxon>
    </lineage>
</organism>
<feature type="domain" description="Reverse transcriptase" evidence="1">
    <location>
        <begin position="1"/>
        <end position="81"/>
    </location>
</feature>
<evidence type="ECO:0000313" key="3">
    <source>
        <dbReference type="Proteomes" id="UP001454036"/>
    </source>
</evidence>
<reference evidence="2 3" key="1">
    <citation type="submission" date="2024-01" db="EMBL/GenBank/DDBJ databases">
        <title>The complete chloroplast genome sequence of Lithospermum erythrorhizon: insights into the phylogenetic relationship among Boraginaceae species and the maternal lineages of purple gromwells.</title>
        <authorList>
            <person name="Okada T."/>
            <person name="Watanabe K."/>
        </authorList>
    </citation>
    <scope>NUCLEOTIDE SEQUENCE [LARGE SCALE GENOMIC DNA]</scope>
</reference>
<evidence type="ECO:0000313" key="2">
    <source>
        <dbReference type="EMBL" id="GAA0163798.1"/>
    </source>
</evidence>
<dbReference type="PROSITE" id="PS50878">
    <property type="entry name" value="RT_POL"/>
    <property type="match status" value="1"/>
</dbReference>
<proteinExistence type="predicted"/>
<dbReference type="PANTHER" id="PTHR33116:SF80">
    <property type="entry name" value="REVERSE TRANSCRIPTASE ZINC-BINDING DOMAIN-CONTAINING PROTEIN"/>
    <property type="match status" value="1"/>
</dbReference>
<comment type="caution">
    <text evidence="2">The sequence shown here is derived from an EMBL/GenBank/DDBJ whole genome shotgun (WGS) entry which is preliminary data.</text>
</comment>